<feature type="transmembrane region" description="Helical" evidence="7">
    <location>
        <begin position="245"/>
        <end position="270"/>
    </location>
</feature>
<feature type="transmembrane region" description="Helical" evidence="7">
    <location>
        <begin position="276"/>
        <end position="297"/>
    </location>
</feature>
<dbReference type="PRINTS" id="PR01434">
    <property type="entry name" value="NADHDHGNASE5"/>
</dbReference>
<dbReference type="GO" id="GO:0042773">
    <property type="term" value="P:ATP synthesis coupled electron transport"/>
    <property type="evidence" value="ECO:0007669"/>
    <property type="project" value="InterPro"/>
</dbReference>
<feature type="transmembrane region" description="Helical" evidence="7">
    <location>
        <begin position="327"/>
        <end position="350"/>
    </location>
</feature>
<comment type="subcellular location">
    <subcellularLocation>
        <location evidence="1">Membrane</location>
        <topology evidence="1">Multi-pass membrane protein</topology>
    </subcellularLocation>
</comment>
<dbReference type="InterPro" id="IPR001750">
    <property type="entry name" value="ND/Mrp_TM"/>
</dbReference>
<keyword evidence="2 7" id="KW-0812">Transmembrane</keyword>
<evidence type="ECO:0000256" key="4">
    <source>
        <dbReference type="ARBA" id="ARBA00022989"/>
    </source>
</evidence>
<keyword evidence="6 7" id="KW-0472">Membrane</keyword>
<dbReference type="EMBL" id="KX013547">
    <property type="protein sequence ID" value="ANA57065.1"/>
    <property type="molecule type" value="Genomic_DNA"/>
</dbReference>
<reference evidence="9" key="1">
    <citation type="journal article" date="2017" name="J. Phycol.">
        <title>Complete mitochondrial genomes of prasinophyte algae Pyramimonas parkeae and Cymbomonas tetramitiformis.</title>
        <authorList>
            <person name="Satjarak A."/>
            <person name="Burns J.A."/>
            <person name="Kim E."/>
            <person name="Graham L.E."/>
        </authorList>
    </citation>
    <scope>NUCLEOTIDE SEQUENCE</scope>
    <source>
        <strain evidence="9">NIES254</strain>
    </source>
</reference>
<evidence type="ECO:0000256" key="6">
    <source>
        <dbReference type="ARBA" id="ARBA00023136"/>
    </source>
</evidence>
<feature type="transmembrane region" description="Helical" evidence="7">
    <location>
        <begin position="83"/>
        <end position="103"/>
    </location>
</feature>
<feature type="transmembrane region" description="Helical" evidence="7">
    <location>
        <begin position="165"/>
        <end position="189"/>
    </location>
</feature>
<evidence type="ECO:0000256" key="3">
    <source>
        <dbReference type="ARBA" id="ARBA00022967"/>
    </source>
</evidence>
<sequence>MKELFLNDFKLAIPELFLISISIFLLVYGVVYSTSNLKGYPILSNNISRLALITLCFSIILVMNHPIKEAVFFSLILDDFSSFLKVLILICSFTSILISLDYLKEEKLNSFEPIILILISTVSMLLMVSSYDFISMYLGIELQSLCFYVLAACKRDSEFSTEAGIKYFLLGAFSSGLLLFGCSLIYGFTGLIHFEELAKVFSGIEHTNAIKLGILFLAVGFLFKLTAVPFHMWAPDVYEGAPNSITAFFLITPKIAILGLFVRLFLYSFYDFLFSWQVILLISSIASMILACFAAMAQKKIKRLLVYSAIGHVGYMLLAFSCGNLEGIQALFIYLVIYFIMTINMFASILSLRHVKYIADLHQLVRTNPLLSITMGVNLFSIAGIPPLAGFCSKFYLFFAAISSSLYLGALIGVLTSVVSCFYYIRLIKIIYFESPKTWIHYSTIDKEKSLILAITSFFILFFFCYPSPLFIFTHKIALTFII</sequence>
<keyword evidence="3" id="KW-1278">Translocase</keyword>
<organism evidence="9">
    <name type="scientific">Pyramimonas parkeae</name>
    <dbReference type="NCBI Taxonomy" id="36894"/>
    <lineage>
        <taxon>Eukaryota</taxon>
        <taxon>Viridiplantae</taxon>
        <taxon>Chlorophyta</taxon>
        <taxon>Pyramimonadophyceae</taxon>
        <taxon>Pyramimonadales</taxon>
        <taxon>Pyramimonadaceae</taxon>
        <taxon>Pyramimonas</taxon>
        <taxon>Pyramimonas subgen. Trichocystis</taxon>
    </lineage>
</organism>
<accession>A0A1S5R1U7</accession>
<feature type="transmembrane region" description="Helical" evidence="7">
    <location>
        <begin position="110"/>
        <end position="128"/>
    </location>
</feature>
<gene>
    <name evidence="9" type="primary">nad2</name>
</gene>
<feature type="transmembrane region" description="Helical" evidence="7">
    <location>
        <begin position="12"/>
        <end position="34"/>
    </location>
</feature>
<dbReference type="HAMAP" id="MF_00445">
    <property type="entry name" value="NDH1_NuoN_1"/>
    <property type="match status" value="1"/>
</dbReference>
<evidence type="ECO:0000256" key="7">
    <source>
        <dbReference type="SAM" id="Phobius"/>
    </source>
</evidence>
<feature type="transmembrane region" description="Helical" evidence="7">
    <location>
        <begin position="370"/>
        <end position="389"/>
    </location>
</feature>
<dbReference type="EMBL" id="KX013547">
    <property type="protein sequence ID" value="ANA57059.1"/>
    <property type="molecule type" value="Genomic_DNA"/>
</dbReference>
<feature type="transmembrane region" description="Helical" evidence="7">
    <location>
        <begin position="451"/>
        <end position="473"/>
    </location>
</feature>
<protein>
    <submittedName>
        <fullName evidence="9">NADH dehydrogenase subunit 2</fullName>
    </submittedName>
</protein>
<evidence type="ECO:0000313" key="9">
    <source>
        <dbReference type="EMBL" id="ANA57059.1"/>
    </source>
</evidence>
<proteinExistence type="inferred from homology"/>
<dbReference type="PANTHER" id="PTHR22773">
    <property type="entry name" value="NADH DEHYDROGENASE"/>
    <property type="match status" value="1"/>
</dbReference>
<keyword evidence="5" id="KW-0520">NAD</keyword>
<dbReference type="Pfam" id="PF00361">
    <property type="entry name" value="Proton_antipo_M"/>
    <property type="match status" value="1"/>
</dbReference>
<dbReference type="InterPro" id="IPR010096">
    <property type="entry name" value="NADH-Q_OxRdtase_suN/2"/>
</dbReference>
<feature type="transmembrane region" description="Helical" evidence="7">
    <location>
        <begin position="209"/>
        <end position="233"/>
    </location>
</feature>
<dbReference type="NCBIfam" id="TIGR01770">
    <property type="entry name" value="NDH_I_N"/>
    <property type="match status" value="1"/>
</dbReference>
<evidence type="ECO:0000256" key="5">
    <source>
        <dbReference type="ARBA" id="ARBA00023027"/>
    </source>
</evidence>
<feature type="transmembrane region" description="Helical" evidence="7">
    <location>
        <begin position="46"/>
        <end position="63"/>
    </location>
</feature>
<geneLocation type="mitochondrion" evidence="9"/>
<evidence type="ECO:0000259" key="8">
    <source>
        <dbReference type="Pfam" id="PF00361"/>
    </source>
</evidence>
<keyword evidence="9" id="KW-0496">Mitochondrion</keyword>
<name>A0A1S5R1U7_9CHLO</name>
<evidence type="ECO:0000256" key="1">
    <source>
        <dbReference type="ARBA" id="ARBA00004141"/>
    </source>
</evidence>
<evidence type="ECO:0000256" key="2">
    <source>
        <dbReference type="ARBA" id="ARBA00022692"/>
    </source>
</evidence>
<dbReference type="GO" id="GO:0008137">
    <property type="term" value="F:NADH dehydrogenase (ubiquinone) activity"/>
    <property type="evidence" value="ECO:0007669"/>
    <property type="project" value="InterPro"/>
</dbReference>
<keyword evidence="4 7" id="KW-1133">Transmembrane helix</keyword>
<dbReference type="GO" id="GO:0016020">
    <property type="term" value="C:membrane"/>
    <property type="evidence" value="ECO:0007669"/>
    <property type="project" value="UniProtKB-SubCell"/>
</dbReference>
<dbReference type="AlphaFoldDB" id="A0A1S5R1U7"/>
<feature type="transmembrane region" description="Helical" evidence="7">
    <location>
        <begin position="395"/>
        <end position="425"/>
    </location>
</feature>
<feature type="transmembrane region" description="Helical" evidence="7">
    <location>
        <begin position="304"/>
        <end position="321"/>
    </location>
</feature>
<feature type="domain" description="NADH:quinone oxidoreductase/Mrp antiporter transmembrane" evidence="8">
    <location>
        <begin position="130"/>
        <end position="419"/>
    </location>
</feature>